<dbReference type="GO" id="GO:0008168">
    <property type="term" value="F:methyltransferase activity"/>
    <property type="evidence" value="ECO:0007669"/>
    <property type="project" value="UniProtKB-KW"/>
</dbReference>
<dbReference type="RefSeq" id="WP_169492574.1">
    <property type="nucleotide sequence ID" value="NZ_JABBGM010000002.1"/>
</dbReference>
<gene>
    <name evidence="2" type="ORF">HHL27_06600</name>
</gene>
<keyword evidence="3" id="KW-1185">Reference proteome</keyword>
<dbReference type="CDD" id="cd02440">
    <property type="entry name" value="AdoMet_MTases"/>
    <property type="match status" value="1"/>
</dbReference>
<name>A0A7Y0G9Z2_9SPHN</name>
<dbReference type="GO" id="GO:0032259">
    <property type="term" value="P:methylation"/>
    <property type="evidence" value="ECO:0007669"/>
    <property type="project" value="UniProtKB-KW"/>
</dbReference>
<evidence type="ECO:0000313" key="3">
    <source>
        <dbReference type="Proteomes" id="UP000583556"/>
    </source>
</evidence>
<dbReference type="AlphaFoldDB" id="A0A7Y0G9Z2"/>
<evidence type="ECO:0000259" key="1">
    <source>
        <dbReference type="Pfam" id="PF13649"/>
    </source>
</evidence>
<evidence type="ECO:0000313" key="2">
    <source>
        <dbReference type="EMBL" id="NML93339.1"/>
    </source>
</evidence>
<protein>
    <submittedName>
        <fullName evidence="2">Methyltransferase domain-containing protein</fullName>
    </submittedName>
</protein>
<dbReference type="PANTHER" id="PTHR43591">
    <property type="entry name" value="METHYLTRANSFERASE"/>
    <property type="match status" value="1"/>
</dbReference>
<keyword evidence="2" id="KW-0489">Methyltransferase</keyword>
<dbReference type="InterPro" id="IPR029063">
    <property type="entry name" value="SAM-dependent_MTases_sf"/>
</dbReference>
<feature type="domain" description="Methyltransferase" evidence="1">
    <location>
        <begin position="45"/>
        <end position="136"/>
    </location>
</feature>
<proteinExistence type="predicted"/>
<comment type="caution">
    <text evidence="2">The sequence shown here is derived from an EMBL/GenBank/DDBJ whole genome shotgun (WGS) entry which is preliminary data.</text>
</comment>
<dbReference type="InterPro" id="IPR041698">
    <property type="entry name" value="Methyltransf_25"/>
</dbReference>
<dbReference type="Proteomes" id="UP000583556">
    <property type="component" value="Unassembled WGS sequence"/>
</dbReference>
<dbReference type="EMBL" id="JABBGM010000002">
    <property type="protein sequence ID" value="NML93339.1"/>
    <property type="molecule type" value="Genomic_DNA"/>
</dbReference>
<organism evidence="2 3">
    <name type="scientific">Novosphingobium olei</name>
    <dbReference type="NCBI Taxonomy" id="2728851"/>
    <lineage>
        <taxon>Bacteria</taxon>
        <taxon>Pseudomonadati</taxon>
        <taxon>Pseudomonadota</taxon>
        <taxon>Alphaproteobacteria</taxon>
        <taxon>Sphingomonadales</taxon>
        <taxon>Sphingomonadaceae</taxon>
        <taxon>Novosphingobium</taxon>
    </lineage>
</organism>
<accession>A0A7Y0G9Z2</accession>
<dbReference type="SUPFAM" id="SSF53335">
    <property type="entry name" value="S-adenosyl-L-methionine-dependent methyltransferases"/>
    <property type="match status" value="1"/>
</dbReference>
<sequence length="282" mass="29741">MTSAGDWEGSVGTSWAAEWRRTDRSFAALTPRLLEATLAHPANRVLDIGCGAGEIALSLARARPQATVIGLDLSAPLLAVARSRGEGLGNLWFEQGDAARWVDTAGKPDLLVSRHGVMFFDDPAAAFAHLAAVAAPQARLVFTCFRSAAENAWAADIARLLPPAPPVPTSPSPAAFDPPPGPFAFADPERVRRALAGWRDIEFTPVDFTYVAGSGEAPVEDALAFFQRIGPAAAAIRNLPRTARASFEAKLDELVRSRLAGGQVIFPAAAWLVTATADHAAG</sequence>
<dbReference type="Pfam" id="PF13649">
    <property type="entry name" value="Methyltransf_25"/>
    <property type="match status" value="1"/>
</dbReference>
<reference evidence="2 3" key="1">
    <citation type="submission" date="2020-04" db="EMBL/GenBank/DDBJ databases">
        <title>Novosphingobium sp. TW-4 isolated from soil.</title>
        <authorList>
            <person name="Dahal R.H."/>
            <person name="Chaudhary D.K."/>
        </authorList>
    </citation>
    <scope>NUCLEOTIDE SEQUENCE [LARGE SCALE GENOMIC DNA]</scope>
    <source>
        <strain evidence="2 3">TW-4</strain>
    </source>
</reference>
<keyword evidence="2" id="KW-0808">Transferase</keyword>
<dbReference type="Gene3D" id="3.40.50.150">
    <property type="entry name" value="Vaccinia Virus protein VP39"/>
    <property type="match status" value="1"/>
</dbReference>